<protein>
    <submittedName>
        <fullName evidence="2">Uncharacterized protein</fullName>
    </submittedName>
</protein>
<dbReference type="RefSeq" id="WP_127003100.1">
    <property type="nucleotide sequence ID" value="NZ_JBNPXW010000020.1"/>
</dbReference>
<organism evidence="2 3">
    <name type="scientific">Azospirillum doebereinerae</name>
    <dbReference type="NCBI Taxonomy" id="92933"/>
    <lineage>
        <taxon>Bacteria</taxon>
        <taxon>Pseudomonadati</taxon>
        <taxon>Pseudomonadota</taxon>
        <taxon>Alphaproteobacteria</taxon>
        <taxon>Rhodospirillales</taxon>
        <taxon>Azospirillaceae</taxon>
        <taxon>Azospirillum</taxon>
    </lineage>
</organism>
<name>A0A3S0X809_9PROT</name>
<keyword evidence="3" id="KW-1185">Reference proteome</keyword>
<dbReference type="AlphaFoldDB" id="A0A3S0X809"/>
<reference evidence="2 3" key="1">
    <citation type="submission" date="2018-12" db="EMBL/GenBank/DDBJ databases">
        <authorList>
            <person name="Yang Y."/>
        </authorList>
    </citation>
    <scope>NUCLEOTIDE SEQUENCE [LARGE SCALE GENOMIC DNA]</scope>
    <source>
        <strain evidence="2 3">GSF71</strain>
    </source>
</reference>
<evidence type="ECO:0000256" key="1">
    <source>
        <dbReference type="SAM" id="Phobius"/>
    </source>
</evidence>
<evidence type="ECO:0000313" key="3">
    <source>
        <dbReference type="Proteomes" id="UP000280346"/>
    </source>
</evidence>
<dbReference type="Proteomes" id="UP000280346">
    <property type="component" value="Unassembled WGS sequence"/>
</dbReference>
<sequence>MRDLNISKIRHILFFIIFILAVLGYMALTDESILDPCDATVLSSSTAPDGRTSVIVFERECGATTPFNTQASLVPVGKAFSLQKNPPFLILSGKHTLGITWATPSAVEIGIPNEVKSFKKDQSVGDFTIVYK</sequence>
<comment type="caution">
    <text evidence="2">The sequence shown here is derived from an EMBL/GenBank/DDBJ whole genome shotgun (WGS) entry which is preliminary data.</text>
</comment>
<proteinExistence type="predicted"/>
<keyword evidence="1" id="KW-0472">Membrane</keyword>
<keyword evidence="1" id="KW-1133">Transmembrane helix</keyword>
<accession>A0A3S0X809</accession>
<gene>
    <name evidence="2" type="ORF">EJ913_25140</name>
</gene>
<feature type="transmembrane region" description="Helical" evidence="1">
    <location>
        <begin position="12"/>
        <end position="28"/>
    </location>
</feature>
<keyword evidence="1" id="KW-0812">Transmembrane</keyword>
<dbReference type="OrthoDB" id="5525900at2"/>
<evidence type="ECO:0000313" key="2">
    <source>
        <dbReference type="EMBL" id="RUQ65207.1"/>
    </source>
</evidence>
<dbReference type="EMBL" id="RZIJ01000026">
    <property type="protein sequence ID" value="RUQ65207.1"/>
    <property type="molecule type" value="Genomic_DNA"/>
</dbReference>